<sequence length="131" mass="15342">MRRSNSHFKLTDTPVAMRFNDHTKVVELTEPIPTENFRFPKYEQLMLPMFSADVFGDVCDIKTTYKDETHAIQRVVVTVPIDRLFQACYMEDTSSRSLGKRCNSLKSNRVEPEYSQKSYWSTDRSENTCEQ</sequence>
<dbReference type="Proteomes" id="UP000886595">
    <property type="component" value="Unassembled WGS sequence"/>
</dbReference>
<dbReference type="EMBL" id="JAAMPC010000006">
    <property type="protein sequence ID" value="KAG2307325.1"/>
    <property type="molecule type" value="Genomic_DNA"/>
</dbReference>
<comment type="caution">
    <text evidence="2">The sequence shown here is derived from an EMBL/GenBank/DDBJ whole genome shotgun (WGS) entry which is preliminary data.</text>
</comment>
<evidence type="ECO:0000313" key="2">
    <source>
        <dbReference type="EMBL" id="KAG2277383.1"/>
    </source>
</evidence>
<dbReference type="AlphaFoldDB" id="A0A8X7R0H2"/>
<keyword evidence="4" id="KW-1185">Reference proteome</keyword>
<feature type="region of interest" description="Disordered" evidence="1">
    <location>
        <begin position="107"/>
        <end position="131"/>
    </location>
</feature>
<protein>
    <submittedName>
        <fullName evidence="2">Uncharacterized protein</fullName>
    </submittedName>
</protein>
<evidence type="ECO:0000313" key="3">
    <source>
        <dbReference type="EMBL" id="KAG2307325.1"/>
    </source>
</evidence>
<name>A0A8X7R0H2_BRACI</name>
<evidence type="ECO:0000256" key="1">
    <source>
        <dbReference type="SAM" id="MobiDB-lite"/>
    </source>
</evidence>
<dbReference type="OrthoDB" id="1133345at2759"/>
<gene>
    <name evidence="3" type="ORF">Bca52824_027073</name>
    <name evidence="2" type="ORF">Bca52824_059938</name>
</gene>
<reference evidence="2 4" key="1">
    <citation type="submission" date="2020-02" db="EMBL/GenBank/DDBJ databases">
        <authorList>
            <person name="Ma Q."/>
            <person name="Huang Y."/>
            <person name="Song X."/>
            <person name="Pei D."/>
        </authorList>
    </citation>
    <scope>NUCLEOTIDE SEQUENCE [LARGE SCALE GENOMIC DNA]</scope>
    <source>
        <strain evidence="2">Sxm20200214</strain>
        <tissue evidence="2">Leaf</tissue>
    </source>
</reference>
<accession>A0A8X7R0H2</accession>
<organism evidence="2 4">
    <name type="scientific">Brassica carinata</name>
    <name type="common">Ethiopian mustard</name>
    <name type="synonym">Abyssinian cabbage</name>
    <dbReference type="NCBI Taxonomy" id="52824"/>
    <lineage>
        <taxon>Eukaryota</taxon>
        <taxon>Viridiplantae</taxon>
        <taxon>Streptophyta</taxon>
        <taxon>Embryophyta</taxon>
        <taxon>Tracheophyta</taxon>
        <taxon>Spermatophyta</taxon>
        <taxon>Magnoliopsida</taxon>
        <taxon>eudicotyledons</taxon>
        <taxon>Gunneridae</taxon>
        <taxon>Pentapetalae</taxon>
        <taxon>rosids</taxon>
        <taxon>malvids</taxon>
        <taxon>Brassicales</taxon>
        <taxon>Brassicaceae</taxon>
        <taxon>Brassiceae</taxon>
        <taxon>Brassica</taxon>
    </lineage>
</organism>
<dbReference type="EMBL" id="JAAMPC010000012">
    <property type="protein sequence ID" value="KAG2277383.1"/>
    <property type="molecule type" value="Genomic_DNA"/>
</dbReference>
<evidence type="ECO:0000313" key="4">
    <source>
        <dbReference type="Proteomes" id="UP000886595"/>
    </source>
</evidence>
<proteinExistence type="predicted"/>